<feature type="compositionally biased region" description="Low complexity" evidence="1">
    <location>
        <begin position="1"/>
        <end position="12"/>
    </location>
</feature>
<feature type="compositionally biased region" description="Basic residues" evidence="1">
    <location>
        <begin position="47"/>
        <end position="58"/>
    </location>
</feature>
<feature type="non-terminal residue" evidence="2">
    <location>
        <position position="1"/>
    </location>
</feature>
<dbReference type="EMBL" id="GECZ01003086">
    <property type="protein sequence ID" value="JAS66683.1"/>
    <property type="molecule type" value="Transcribed_RNA"/>
</dbReference>
<accession>A0A1B6GWC7</accession>
<name>A0A1B6GWC7_9HEMI</name>
<protein>
    <submittedName>
        <fullName evidence="2">Uncharacterized protein</fullName>
    </submittedName>
</protein>
<dbReference type="AlphaFoldDB" id="A0A1B6GWC7"/>
<organism evidence="2">
    <name type="scientific">Cuerna arida</name>
    <dbReference type="NCBI Taxonomy" id="1464854"/>
    <lineage>
        <taxon>Eukaryota</taxon>
        <taxon>Metazoa</taxon>
        <taxon>Ecdysozoa</taxon>
        <taxon>Arthropoda</taxon>
        <taxon>Hexapoda</taxon>
        <taxon>Insecta</taxon>
        <taxon>Pterygota</taxon>
        <taxon>Neoptera</taxon>
        <taxon>Paraneoptera</taxon>
        <taxon>Hemiptera</taxon>
        <taxon>Auchenorrhyncha</taxon>
        <taxon>Membracoidea</taxon>
        <taxon>Cicadellidae</taxon>
        <taxon>Cicadellinae</taxon>
        <taxon>Proconiini</taxon>
        <taxon>Cuerna</taxon>
    </lineage>
</organism>
<gene>
    <name evidence="2" type="ORF">g.46042</name>
</gene>
<sequence>KLAQQQQQQQQQHTPYVDYTRTIHLTPDVTVTPIPRIPGLSIEPLPKAKRKRRSKKKSGSNGPIDATAAAVAAAGGIEALIDSITITLVEPTRPKTQPPIVNGTAQ</sequence>
<evidence type="ECO:0000256" key="1">
    <source>
        <dbReference type="SAM" id="MobiDB-lite"/>
    </source>
</evidence>
<feature type="non-terminal residue" evidence="2">
    <location>
        <position position="106"/>
    </location>
</feature>
<evidence type="ECO:0000313" key="2">
    <source>
        <dbReference type="EMBL" id="JAS66683.1"/>
    </source>
</evidence>
<proteinExistence type="predicted"/>
<feature type="region of interest" description="Disordered" evidence="1">
    <location>
        <begin position="1"/>
        <end position="65"/>
    </location>
</feature>
<reference evidence="2" key="1">
    <citation type="submission" date="2015-11" db="EMBL/GenBank/DDBJ databases">
        <title>De novo transcriptome assembly of four potential Pierce s Disease insect vectors from Arizona vineyards.</title>
        <authorList>
            <person name="Tassone E.E."/>
        </authorList>
    </citation>
    <scope>NUCLEOTIDE SEQUENCE</scope>
</reference>